<organism evidence="3 4">
    <name type="scientific">Gymnopus androsaceus JB14</name>
    <dbReference type="NCBI Taxonomy" id="1447944"/>
    <lineage>
        <taxon>Eukaryota</taxon>
        <taxon>Fungi</taxon>
        <taxon>Dikarya</taxon>
        <taxon>Basidiomycota</taxon>
        <taxon>Agaricomycotina</taxon>
        <taxon>Agaricomycetes</taxon>
        <taxon>Agaricomycetidae</taxon>
        <taxon>Agaricales</taxon>
        <taxon>Marasmiineae</taxon>
        <taxon>Omphalotaceae</taxon>
        <taxon>Gymnopus</taxon>
    </lineage>
</organism>
<feature type="region of interest" description="Disordered" evidence="1">
    <location>
        <begin position="107"/>
        <end position="134"/>
    </location>
</feature>
<feature type="compositionally biased region" description="Low complexity" evidence="1">
    <location>
        <begin position="82"/>
        <end position="93"/>
    </location>
</feature>
<reference evidence="3" key="1">
    <citation type="journal article" date="2019" name="Environ. Microbiol.">
        <title>Fungal ecological strategies reflected in gene transcription - a case study of two litter decomposers.</title>
        <authorList>
            <person name="Barbi F."/>
            <person name="Kohler A."/>
            <person name="Barry K."/>
            <person name="Baskaran P."/>
            <person name="Daum C."/>
            <person name="Fauchery L."/>
            <person name="Ihrmark K."/>
            <person name="Kuo A."/>
            <person name="LaButti K."/>
            <person name="Lipzen A."/>
            <person name="Morin E."/>
            <person name="Grigoriev I.V."/>
            <person name="Henrissat B."/>
            <person name="Lindahl B."/>
            <person name="Martin F."/>
        </authorList>
    </citation>
    <scope>NUCLEOTIDE SEQUENCE</scope>
    <source>
        <strain evidence="3">JB14</strain>
    </source>
</reference>
<feature type="compositionally biased region" description="Low complexity" evidence="1">
    <location>
        <begin position="107"/>
        <end position="131"/>
    </location>
</feature>
<feature type="transmembrane region" description="Helical" evidence="2">
    <location>
        <begin position="138"/>
        <end position="165"/>
    </location>
</feature>
<dbReference type="EMBL" id="ML769667">
    <property type="protein sequence ID" value="KAE9390176.1"/>
    <property type="molecule type" value="Genomic_DNA"/>
</dbReference>
<evidence type="ECO:0000256" key="1">
    <source>
        <dbReference type="SAM" id="MobiDB-lite"/>
    </source>
</evidence>
<feature type="compositionally biased region" description="Low complexity" evidence="1">
    <location>
        <begin position="41"/>
        <end position="69"/>
    </location>
</feature>
<evidence type="ECO:0000313" key="3">
    <source>
        <dbReference type="EMBL" id="KAE9390176.1"/>
    </source>
</evidence>
<dbReference type="Proteomes" id="UP000799118">
    <property type="component" value="Unassembled WGS sequence"/>
</dbReference>
<dbReference type="AlphaFoldDB" id="A0A6A4GXJ3"/>
<evidence type="ECO:0000256" key="2">
    <source>
        <dbReference type="SAM" id="Phobius"/>
    </source>
</evidence>
<evidence type="ECO:0008006" key="5">
    <source>
        <dbReference type="Google" id="ProtNLM"/>
    </source>
</evidence>
<keyword evidence="2" id="KW-0472">Membrane</keyword>
<sequence length="302" mass="31316">MRTSTASDSGLTIVDSASTSDGGSANAIVSIGDGSVFPAGVSDGDGVTSDTVTSSTQTSTPPSSFTTESASDENTSSLLDPTATSTSAGNTSASSGIITTNFSSITGTSSSTANPSSSLSTSTQTSPSPTSIAPQKTVSAAVIGGSVAGSLIALMAAGICVLLILRRRRNRLHQTKNQITPLVGNPTAGEAIMSEKHRIDYDQNHSLQPVRLGHLSQFISPVPIPSLESSGQSGLEQLELPERNNVQSQVALLQDSNAEMRTTIVQLMEHMQHLEAQMESGEAPPIKTWVYWTVLDSAIQHS</sequence>
<protein>
    <recommendedName>
        <fullName evidence="5">Mid2 domain-containing protein</fullName>
    </recommendedName>
</protein>
<accession>A0A6A4GXJ3</accession>
<evidence type="ECO:0000313" key="4">
    <source>
        <dbReference type="Proteomes" id="UP000799118"/>
    </source>
</evidence>
<keyword evidence="2" id="KW-1133">Transmembrane helix</keyword>
<name>A0A6A4GXJ3_9AGAR</name>
<keyword evidence="4" id="KW-1185">Reference proteome</keyword>
<feature type="region of interest" description="Disordered" evidence="1">
    <location>
        <begin position="1"/>
        <end position="23"/>
    </location>
</feature>
<proteinExistence type="predicted"/>
<feature type="region of interest" description="Disordered" evidence="1">
    <location>
        <begin position="41"/>
        <end position="93"/>
    </location>
</feature>
<keyword evidence="2" id="KW-0812">Transmembrane</keyword>
<gene>
    <name evidence="3" type="ORF">BT96DRAFT_980395</name>
</gene>